<feature type="signal peptide" evidence="1">
    <location>
        <begin position="1"/>
        <end position="23"/>
    </location>
</feature>
<dbReference type="Pfam" id="PF04748">
    <property type="entry name" value="Polysacc_deac_2"/>
    <property type="match status" value="1"/>
</dbReference>
<dbReference type="CDD" id="cd10936">
    <property type="entry name" value="CE4_DAC2"/>
    <property type="match status" value="1"/>
</dbReference>
<dbReference type="Proteomes" id="UP000184476">
    <property type="component" value="Unassembled WGS sequence"/>
</dbReference>
<dbReference type="RefSeq" id="WP_073154505.1">
    <property type="nucleotide sequence ID" value="NZ_FQVL01000004.1"/>
</dbReference>
<dbReference type="EMBL" id="FQVL01000004">
    <property type="protein sequence ID" value="SHE88217.1"/>
    <property type="molecule type" value="Genomic_DNA"/>
</dbReference>
<feature type="chain" id="PRO_5038938183" description="Divergent polysaccharide deacetylase" evidence="1">
    <location>
        <begin position="24"/>
        <end position="279"/>
    </location>
</feature>
<sequence length="279" mass="31054">MKKQYLGLFLLCICMIISTQNQAYATIKYNQPIKKETAIIIDDLGNGQGGTDQLFSVSAPLTVAIMPFLKTSRTDAIRAHQAGFEVILHVPMEPMRGKRNWLGPGAITTNLTTQQIKQLLRKEIESIPYVKGMNNHMGSKATSDYRVMKAILEVAKEKHLYVVDSVTTPQSITIPLAKKMGVPCVARSVFIDNENRVSYMKRQLQQLINHTATQGWGVGIGHVGHQGVHTMTAIRAMLPVFKKANISLVPVSKVIKTATHFKQQKIYHETFAACDHTQS</sequence>
<dbReference type="AlphaFoldDB" id="A0A1M4X443"/>
<evidence type="ECO:0000313" key="2">
    <source>
        <dbReference type="EMBL" id="SHE88217.1"/>
    </source>
</evidence>
<dbReference type="InterPro" id="IPR006837">
    <property type="entry name" value="Divergent_DAC"/>
</dbReference>
<evidence type="ECO:0000313" key="3">
    <source>
        <dbReference type="Proteomes" id="UP000184476"/>
    </source>
</evidence>
<organism evidence="2 3">
    <name type="scientific">Seinonella peptonophila</name>
    <dbReference type="NCBI Taxonomy" id="112248"/>
    <lineage>
        <taxon>Bacteria</taxon>
        <taxon>Bacillati</taxon>
        <taxon>Bacillota</taxon>
        <taxon>Bacilli</taxon>
        <taxon>Bacillales</taxon>
        <taxon>Thermoactinomycetaceae</taxon>
        <taxon>Seinonella</taxon>
    </lineage>
</organism>
<accession>A0A1M4X443</accession>
<dbReference type="GO" id="GO:0005975">
    <property type="term" value="P:carbohydrate metabolic process"/>
    <property type="evidence" value="ECO:0007669"/>
    <property type="project" value="InterPro"/>
</dbReference>
<keyword evidence="1" id="KW-0732">Signal</keyword>
<evidence type="ECO:0000256" key="1">
    <source>
        <dbReference type="SAM" id="SignalP"/>
    </source>
</evidence>
<dbReference type="SUPFAM" id="SSF88713">
    <property type="entry name" value="Glycoside hydrolase/deacetylase"/>
    <property type="match status" value="1"/>
</dbReference>
<dbReference type="Gene3D" id="3.20.20.370">
    <property type="entry name" value="Glycoside hydrolase/deacetylase"/>
    <property type="match status" value="1"/>
</dbReference>
<protein>
    <recommendedName>
        <fullName evidence="4">Divergent polysaccharide deacetylase</fullName>
    </recommendedName>
</protein>
<keyword evidence="3" id="KW-1185">Reference proteome</keyword>
<reference evidence="2 3" key="1">
    <citation type="submission" date="2016-11" db="EMBL/GenBank/DDBJ databases">
        <authorList>
            <person name="Jaros S."/>
            <person name="Januszkiewicz K."/>
            <person name="Wedrychowicz H."/>
        </authorList>
    </citation>
    <scope>NUCLEOTIDE SEQUENCE [LARGE SCALE GENOMIC DNA]</scope>
    <source>
        <strain evidence="2 3">DSM 44666</strain>
    </source>
</reference>
<name>A0A1M4X443_9BACL</name>
<dbReference type="STRING" id="112248.SAMN05444392_104112"/>
<dbReference type="InterPro" id="IPR011330">
    <property type="entry name" value="Glyco_hydro/deAcase_b/a-brl"/>
</dbReference>
<evidence type="ECO:0008006" key="4">
    <source>
        <dbReference type="Google" id="ProtNLM"/>
    </source>
</evidence>
<gene>
    <name evidence="2" type="ORF">SAMN05444392_104112</name>
</gene>
<dbReference type="PANTHER" id="PTHR30105:SF2">
    <property type="entry name" value="DIVERGENT POLYSACCHARIDE DEACETYLASE SUPERFAMILY"/>
    <property type="match status" value="1"/>
</dbReference>
<proteinExistence type="predicted"/>
<dbReference type="PANTHER" id="PTHR30105">
    <property type="entry name" value="UNCHARACTERIZED YIBQ-RELATED"/>
    <property type="match status" value="1"/>
</dbReference>